<proteinExistence type="predicted"/>
<evidence type="ECO:0000313" key="2">
    <source>
        <dbReference type="Proteomes" id="UP000199391"/>
    </source>
</evidence>
<dbReference type="EMBL" id="FPBO01000006">
    <property type="protein sequence ID" value="SFU62421.1"/>
    <property type="molecule type" value="Genomic_DNA"/>
</dbReference>
<dbReference type="Proteomes" id="UP000199391">
    <property type="component" value="Unassembled WGS sequence"/>
</dbReference>
<dbReference type="AlphaFoldDB" id="A0A1I7HP59"/>
<dbReference type="OrthoDB" id="883703at2"/>
<organism evidence="1 2">
    <name type="scientific">Pseudoduganella namucuonensis</name>
    <dbReference type="NCBI Taxonomy" id="1035707"/>
    <lineage>
        <taxon>Bacteria</taxon>
        <taxon>Pseudomonadati</taxon>
        <taxon>Pseudomonadota</taxon>
        <taxon>Betaproteobacteria</taxon>
        <taxon>Burkholderiales</taxon>
        <taxon>Oxalobacteraceae</taxon>
        <taxon>Telluria group</taxon>
        <taxon>Pseudoduganella</taxon>
    </lineage>
</organism>
<dbReference type="STRING" id="1035707.SAMN05216552_100678"/>
<keyword evidence="2" id="KW-1185">Reference proteome</keyword>
<evidence type="ECO:0000313" key="1">
    <source>
        <dbReference type="EMBL" id="SFU62421.1"/>
    </source>
</evidence>
<accession>A0A1I7HP59</accession>
<protein>
    <submittedName>
        <fullName evidence="1">Uncharacterized protein</fullName>
    </submittedName>
</protein>
<sequence>MNRRLLDYVPEVMPSAPSASAPAQLEEGLEEGAEMEHGAALLEAGAGPALGRFLARLVAGAGPAGRAALRGPLGAALLPALDRAARAALPRDMADLKRKAATIFGLELEGLSPEDKEFALARQVTRLLRAVVDGALAPGGAADPATRVQAALVLAARRHAPGLLRQGLEARPRGGAWRREGGRLVVLDC</sequence>
<reference evidence="2" key="1">
    <citation type="submission" date="2016-10" db="EMBL/GenBank/DDBJ databases">
        <authorList>
            <person name="Varghese N."/>
            <person name="Submissions S."/>
        </authorList>
    </citation>
    <scope>NUCLEOTIDE SEQUENCE [LARGE SCALE GENOMIC DNA]</scope>
    <source>
        <strain evidence="2">CGMCC 1.11014</strain>
    </source>
</reference>
<name>A0A1I7HP59_9BURK</name>
<gene>
    <name evidence="1" type="ORF">SAMN05216552_100678</name>
</gene>
<dbReference type="RefSeq" id="WP_093555090.1">
    <property type="nucleotide sequence ID" value="NZ_FPBO01000006.1"/>
</dbReference>